<protein>
    <submittedName>
        <fullName evidence="5">NitT/TauT family transport system ATP-binding protein/sulfonate transport system ATP-binding protein</fullName>
    </submittedName>
</protein>
<dbReference type="GO" id="GO:0005524">
    <property type="term" value="F:ATP binding"/>
    <property type="evidence" value="ECO:0007669"/>
    <property type="project" value="UniProtKB-KW"/>
</dbReference>
<comment type="caution">
    <text evidence="5">The sequence shown here is derived from an EMBL/GenBank/DDBJ whole genome shotgun (WGS) entry which is preliminary data.</text>
</comment>
<evidence type="ECO:0000256" key="2">
    <source>
        <dbReference type="ARBA" id="ARBA00022741"/>
    </source>
</evidence>
<dbReference type="PANTHER" id="PTHR42788">
    <property type="entry name" value="TAURINE IMPORT ATP-BINDING PROTEIN-RELATED"/>
    <property type="match status" value="1"/>
</dbReference>
<reference evidence="5 6" key="1">
    <citation type="submission" date="2019-03" db="EMBL/GenBank/DDBJ databases">
        <title>Genomic Encyclopedia of Type Strains, Phase IV (KMG-IV): sequencing the most valuable type-strain genomes for metagenomic binning, comparative biology and taxonomic classification.</title>
        <authorList>
            <person name="Goeker M."/>
        </authorList>
    </citation>
    <scope>NUCLEOTIDE SEQUENCE [LARGE SCALE GENOMIC DNA]</scope>
    <source>
        <strain evidence="5 6">DSM 100013</strain>
    </source>
</reference>
<accession>A0A4V2T295</accession>
<evidence type="ECO:0000256" key="1">
    <source>
        <dbReference type="ARBA" id="ARBA00022448"/>
    </source>
</evidence>
<dbReference type="Pfam" id="PF00005">
    <property type="entry name" value="ABC_tran"/>
    <property type="match status" value="1"/>
</dbReference>
<dbReference type="InterPro" id="IPR050166">
    <property type="entry name" value="ABC_transporter_ATP-bind"/>
</dbReference>
<dbReference type="PROSITE" id="PS50893">
    <property type="entry name" value="ABC_TRANSPORTER_2"/>
    <property type="match status" value="1"/>
</dbReference>
<evidence type="ECO:0000256" key="3">
    <source>
        <dbReference type="ARBA" id="ARBA00022840"/>
    </source>
</evidence>
<dbReference type="InterPro" id="IPR003439">
    <property type="entry name" value="ABC_transporter-like_ATP-bd"/>
</dbReference>
<sequence length="274" mass="30681">MVSSQSNKKKLESTNVELGEIIVENVSRVYKSEGNEDITALENINLKIQSGKFISFIGASGCGKSTLLRLIAGLDKPDSGSLYIDGEEIQGPDYLRGLVFQNPNLFPWLTVKGNVSAGLKARNIGAKNSSEIDHYIKLIGLEGFEKSYPHQLSGGMAQRVALARVLVNSPKVILMDEPFGALDAFTKMNMQDEILKIWQEKKTTMIMVTHDIDEAIYLSDQIVVMTPRPGKIQKIFNVEISRPRRRSDPDFFKLRSKILETLGLEKQEALEFYL</sequence>
<evidence type="ECO:0000313" key="6">
    <source>
        <dbReference type="Proteomes" id="UP000295504"/>
    </source>
</evidence>
<dbReference type="PROSITE" id="PS00211">
    <property type="entry name" value="ABC_TRANSPORTER_1"/>
    <property type="match status" value="1"/>
</dbReference>
<dbReference type="GO" id="GO:0016887">
    <property type="term" value="F:ATP hydrolysis activity"/>
    <property type="evidence" value="ECO:0007669"/>
    <property type="project" value="InterPro"/>
</dbReference>
<dbReference type="InterPro" id="IPR027417">
    <property type="entry name" value="P-loop_NTPase"/>
</dbReference>
<dbReference type="PANTHER" id="PTHR42788:SF13">
    <property type="entry name" value="ALIPHATIC SULFONATES IMPORT ATP-BINDING PROTEIN SSUB"/>
    <property type="match status" value="1"/>
</dbReference>
<keyword evidence="3 5" id="KW-0067">ATP-binding</keyword>
<evidence type="ECO:0000313" key="5">
    <source>
        <dbReference type="EMBL" id="TCP96623.1"/>
    </source>
</evidence>
<dbReference type="SMART" id="SM00382">
    <property type="entry name" value="AAA"/>
    <property type="match status" value="1"/>
</dbReference>
<dbReference type="InterPro" id="IPR017871">
    <property type="entry name" value="ABC_transporter-like_CS"/>
</dbReference>
<dbReference type="CDD" id="cd03293">
    <property type="entry name" value="ABC_NrtD_SsuB_transporters"/>
    <property type="match status" value="1"/>
</dbReference>
<keyword evidence="2" id="KW-0547">Nucleotide-binding</keyword>
<gene>
    <name evidence="5" type="ORF">EDD79_105019</name>
</gene>
<dbReference type="EMBL" id="SLYC01000050">
    <property type="protein sequence ID" value="TCP96623.1"/>
    <property type="molecule type" value="Genomic_DNA"/>
</dbReference>
<keyword evidence="1" id="KW-0813">Transport</keyword>
<dbReference type="AlphaFoldDB" id="A0A4V2T295"/>
<dbReference type="SUPFAM" id="SSF52540">
    <property type="entry name" value="P-loop containing nucleoside triphosphate hydrolases"/>
    <property type="match status" value="1"/>
</dbReference>
<dbReference type="InterPro" id="IPR003593">
    <property type="entry name" value="AAA+_ATPase"/>
</dbReference>
<evidence type="ECO:0000259" key="4">
    <source>
        <dbReference type="PROSITE" id="PS50893"/>
    </source>
</evidence>
<dbReference type="Gene3D" id="3.40.50.300">
    <property type="entry name" value="P-loop containing nucleotide triphosphate hydrolases"/>
    <property type="match status" value="1"/>
</dbReference>
<dbReference type="Proteomes" id="UP000295504">
    <property type="component" value="Unassembled WGS sequence"/>
</dbReference>
<organism evidence="5 6">
    <name type="scientific">Serpentinicella alkaliphila</name>
    <dbReference type="NCBI Taxonomy" id="1734049"/>
    <lineage>
        <taxon>Bacteria</taxon>
        <taxon>Bacillati</taxon>
        <taxon>Bacillota</taxon>
        <taxon>Clostridia</taxon>
        <taxon>Peptostreptococcales</taxon>
        <taxon>Natronincolaceae</taxon>
        <taxon>Serpentinicella</taxon>
    </lineage>
</organism>
<name>A0A4V2T295_9FIRM</name>
<proteinExistence type="predicted"/>
<dbReference type="OrthoDB" id="9801958at2"/>
<feature type="domain" description="ABC transporter" evidence="4">
    <location>
        <begin position="21"/>
        <end position="252"/>
    </location>
</feature>
<dbReference type="RefSeq" id="WP_132849559.1">
    <property type="nucleotide sequence ID" value="NZ_CP058648.1"/>
</dbReference>
<keyword evidence="6" id="KW-1185">Reference proteome</keyword>